<evidence type="ECO:0000313" key="3">
    <source>
        <dbReference type="EMBL" id="SCZ80317.1"/>
    </source>
</evidence>
<dbReference type="SMART" id="SM00530">
    <property type="entry name" value="HTH_XRE"/>
    <property type="match status" value="1"/>
</dbReference>
<evidence type="ECO:0000256" key="1">
    <source>
        <dbReference type="ARBA" id="ARBA00023125"/>
    </source>
</evidence>
<evidence type="ECO:0000259" key="2">
    <source>
        <dbReference type="PROSITE" id="PS50943"/>
    </source>
</evidence>
<feature type="domain" description="HTH cro/C1-type" evidence="2">
    <location>
        <begin position="25"/>
        <end position="79"/>
    </location>
</feature>
<accession>A0A1G5S2F4</accession>
<dbReference type="GO" id="GO:0003700">
    <property type="term" value="F:DNA-binding transcription factor activity"/>
    <property type="evidence" value="ECO:0007669"/>
    <property type="project" value="TreeGrafter"/>
</dbReference>
<dbReference type="CDD" id="cd00093">
    <property type="entry name" value="HTH_XRE"/>
    <property type="match status" value="1"/>
</dbReference>
<dbReference type="InterPro" id="IPR050807">
    <property type="entry name" value="TransReg_Diox_bact_type"/>
</dbReference>
<dbReference type="GO" id="GO:0003677">
    <property type="term" value="F:DNA binding"/>
    <property type="evidence" value="ECO:0007669"/>
    <property type="project" value="UniProtKB-KW"/>
</dbReference>
<gene>
    <name evidence="3" type="ORF">SAMN02910350_02230</name>
</gene>
<keyword evidence="1 3" id="KW-0238">DNA-binding</keyword>
<dbReference type="Pfam" id="PF01381">
    <property type="entry name" value="HTH_3"/>
    <property type="match status" value="1"/>
</dbReference>
<dbReference type="InterPro" id="IPR010982">
    <property type="entry name" value="Lambda_DNA-bd_dom_sf"/>
</dbReference>
<dbReference type="EMBL" id="FMWK01000013">
    <property type="protein sequence ID" value="SCZ80317.1"/>
    <property type="molecule type" value="Genomic_DNA"/>
</dbReference>
<dbReference type="PANTHER" id="PTHR46797">
    <property type="entry name" value="HTH-TYPE TRANSCRIPTIONAL REGULATOR"/>
    <property type="match status" value="1"/>
</dbReference>
<proteinExistence type="predicted"/>
<evidence type="ECO:0000313" key="4">
    <source>
        <dbReference type="Proteomes" id="UP000199428"/>
    </source>
</evidence>
<sequence>MKNRYSDGVVTPQALEARHSIAQQLRDTRHSLHLTQEAVAERAGTKKSNISRMESGKYNPSLDFLVKVADSMGKKIDIQVN</sequence>
<reference evidence="3 4" key="1">
    <citation type="submission" date="2016-10" db="EMBL/GenBank/DDBJ databases">
        <authorList>
            <person name="de Groot N.N."/>
        </authorList>
    </citation>
    <scope>NUCLEOTIDE SEQUENCE [LARGE SCALE GENOMIC DNA]</scope>
    <source>
        <strain evidence="3 4">DSM 10317</strain>
    </source>
</reference>
<dbReference type="Gene3D" id="1.10.260.40">
    <property type="entry name" value="lambda repressor-like DNA-binding domains"/>
    <property type="match status" value="1"/>
</dbReference>
<dbReference type="InterPro" id="IPR001387">
    <property type="entry name" value="Cro/C1-type_HTH"/>
</dbReference>
<dbReference type="AlphaFoldDB" id="A0A1G5S2F4"/>
<dbReference type="Proteomes" id="UP000199428">
    <property type="component" value="Unassembled WGS sequence"/>
</dbReference>
<protein>
    <submittedName>
        <fullName evidence="3">DNA-binding transcriptional regulator, XRE-family HTH domain</fullName>
    </submittedName>
</protein>
<dbReference type="PANTHER" id="PTHR46797:SF1">
    <property type="entry name" value="METHYLPHOSPHONATE SYNTHASE"/>
    <property type="match status" value="1"/>
</dbReference>
<dbReference type="SUPFAM" id="SSF47413">
    <property type="entry name" value="lambda repressor-like DNA-binding domains"/>
    <property type="match status" value="1"/>
</dbReference>
<dbReference type="GO" id="GO:0005829">
    <property type="term" value="C:cytosol"/>
    <property type="evidence" value="ECO:0007669"/>
    <property type="project" value="TreeGrafter"/>
</dbReference>
<name>A0A1G5S2F4_PSEXY</name>
<dbReference type="PROSITE" id="PS50943">
    <property type="entry name" value="HTH_CROC1"/>
    <property type="match status" value="1"/>
</dbReference>
<dbReference type="RefSeq" id="WP_090163464.1">
    <property type="nucleotide sequence ID" value="NZ_FMWK01000013.1"/>
</dbReference>
<organism evidence="3 4">
    <name type="scientific">Pseudobutyrivibrio xylanivorans</name>
    <dbReference type="NCBI Taxonomy" id="185007"/>
    <lineage>
        <taxon>Bacteria</taxon>
        <taxon>Bacillati</taxon>
        <taxon>Bacillota</taxon>
        <taxon>Clostridia</taxon>
        <taxon>Lachnospirales</taxon>
        <taxon>Lachnospiraceae</taxon>
        <taxon>Pseudobutyrivibrio</taxon>
    </lineage>
</organism>